<evidence type="ECO:0000313" key="2">
    <source>
        <dbReference type="Proteomes" id="UP000824533"/>
    </source>
</evidence>
<name>A0ACC1CGE2_9NEOP</name>
<dbReference type="Proteomes" id="UP000824533">
    <property type="component" value="Linkage Group LG27"/>
</dbReference>
<reference evidence="1 2" key="1">
    <citation type="journal article" date="2021" name="Front. Genet.">
        <title>Chromosome-Level Genome Assembly Reveals Significant Gene Expansion in the Toll and IMD Signaling Pathways of Dendrolimus kikuchii.</title>
        <authorList>
            <person name="Zhou J."/>
            <person name="Wu P."/>
            <person name="Xiong Z."/>
            <person name="Liu N."/>
            <person name="Zhao N."/>
            <person name="Ji M."/>
            <person name="Qiu Y."/>
            <person name="Yang B."/>
        </authorList>
    </citation>
    <scope>NUCLEOTIDE SEQUENCE [LARGE SCALE GENOMIC DNA]</scope>
    <source>
        <strain evidence="1">Ann1</strain>
    </source>
</reference>
<sequence>MGKRYYCDYCEKTMVAAPAIVRTHNNGIVHQKLVQEHYQQFKDPETILLEESSKRPCSRFANGTCQFGNICRYSHYNREQLDALRRYVESKNFNKSILTQPSFEELYNKLQNEKSLQTEQNDGNTVAVDKNGITHVFPWTYNPIFDSYGDNLPPSIKRLKIEDFENASITEWG</sequence>
<accession>A0ACC1CGE2</accession>
<evidence type="ECO:0000313" key="1">
    <source>
        <dbReference type="EMBL" id="KAJ0170547.1"/>
    </source>
</evidence>
<comment type="caution">
    <text evidence="1">The sequence shown here is derived from an EMBL/GenBank/DDBJ whole genome shotgun (WGS) entry which is preliminary data.</text>
</comment>
<proteinExistence type="predicted"/>
<dbReference type="EMBL" id="CM034413">
    <property type="protein sequence ID" value="KAJ0170547.1"/>
    <property type="molecule type" value="Genomic_DNA"/>
</dbReference>
<protein>
    <submittedName>
        <fullName evidence="1">Uncharacterized protein</fullName>
    </submittedName>
</protein>
<keyword evidence="2" id="KW-1185">Reference proteome</keyword>
<gene>
    <name evidence="1" type="ORF">K1T71_013918</name>
</gene>
<organism evidence="1 2">
    <name type="scientific">Dendrolimus kikuchii</name>
    <dbReference type="NCBI Taxonomy" id="765133"/>
    <lineage>
        <taxon>Eukaryota</taxon>
        <taxon>Metazoa</taxon>
        <taxon>Ecdysozoa</taxon>
        <taxon>Arthropoda</taxon>
        <taxon>Hexapoda</taxon>
        <taxon>Insecta</taxon>
        <taxon>Pterygota</taxon>
        <taxon>Neoptera</taxon>
        <taxon>Endopterygota</taxon>
        <taxon>Lepidoptera</taxon>
        <taxon>Glossata</taxon>
        <taxon>Ditrysia</taxon>
        <taxon>Bombycoidea</taxon>
        <taxon>Lasiocampidae</taxon>
        <taxon>Dendrolimus</taxon>
    </lineage>
</organism>